<reference evidence="4 5" key="1">
    <citation type="submission" date="2019-04" db="EMBL/GenBank/DDBJ databases">
        <title>Sphingomonas psychrotolerans sp. nov., isolated from soil in the Tianshan Mountains, Xinjiang, China.</title>
        <authorList>
            <person name="Luo Y."/>
            <person name="Sheng H."/>
        </authorList>
    </citation>
    <scope>NUCLEOTIDE SEQUENCE [LARGE SCALE GENOMIC DNA]</scope>
    <source>
        <strain evidence="4 5">KIS18-15</strain>
    </source>
</reference>
<evidence type="ECO:0000256" key="3">
    <source>
        <dbReference type="SAM" id="Phobius"/>
    </source>
</evidence>
<dbReference type="Proteomes" id="UP000309848">
    <property type="component" value="Unassembled WGS sequence"/>
</dbReference>
<feature type="transmembrane region" description="Helical" evidence="3">
    <location>
        <begin position="206"/>
        <end position="224"/>
    </location>
</feature>
<gene>
    <name evidence="4" type="ORF">E5A74_15050</name>
</gene>
<proteinExistence type="inferred from homology"/>
<feature type="transmembrane region" description="Helical" evidence="3">
    <location>
        <begin position="34"/>
        <end position="54"/>
    </location>
</feature>
<name>A0A4S1WGJ3_9SPHN</name>
<dbReference type="GO" id="GO:0005886">
    <property type="term" value="C:plasma membrane"/>
    <property type="evidence" value="ECO:0007669"/>
    <property type="project" value="TreeGrafter"/>
</dbReference>
<dbReference type="InterPro" id="IPR006135">
    <property type="entry name" value="T3SS_substrate_exporter"/>
</dbReference>
<dbReference type="Gene3D" id="6.10.250.2080">
    <property type="match status" value="1"/>
</dbReference>
<evidence type="ECO:0000256" key="2">
    <source>
        <dbReference type="SAM" id="MobiDB-lite"/>
    </source>
</evidence>
<feature type="region of interest" description="Disordered" evidence="2">
    <location>
        <begin position="1"/>
        <end position="24"/>
    </location>
</feature>
<dbReference type="GO" id="GO:0009306">
    <property type="term" value="P:protein secretion"/>
    <property type="evidence" value="ECO:0007669"/>
    <property type="project" value="InterPro"/>
</dbReference>
<dbReference type="EMBL" id="SRXU01000006">
    <property type="protein sequence ID" value="TGX40797.1"/>
    <property type="molecule type" value="Genomic_DNA"/>
</dbReference>
<dbReference type="AlphaFoldDB" id="A0A4S1WGJ3"/>
<dbReference type="OrthoDB" id="9807950at2"/>
<accession>A0A4S1WGJ3</accession>
<dbReference type="SUPFAM" id="SSF160544">
    <property type="entry name" value="EscU C-terminal domain-like"/>
    <property type="match status" value="1"/>
</dbReference>
<comment type="caution">
    <text evidence="4">The sequence shown here is derived from an EMBL/GenBank/DDBJ whole genome shotgun (WGS) entry which is preliminary data.</text>
</comment>
<dbReference type="Gene3D" id="3.40.1690.10">
    <property type="entry name" value="secretion proteins EscU"/>
    <property type="match status" value="1"/>
</dbReference>
<organism evidence="4 5">
    <name type="scientific">Sphingomonas naasensis</name>
    <dbReference type="NCBI Taxonomy" id="1344951"/>
    <lineage>
        <taxon>Bacteria</taxon>
        <taxon>Pseudomonadati</taxon>
        <taxon>Pseudomonadota</taxon>
        <taxon>Alphaproteobacteria</taxon>
        <taxon>Sphingomonadales</taxon>
        <taxon>Sphingomonadaceae</taxon>
        <taxon>Sphingomonas</taxon>
    </lineage>
</organism>
<dbReference type="RefSeq" id="WP_135986392.1">
    <property type="nucleotide sequence ID" value="NZ_JAASQM010000005.1"/>
</dbReference>
<dbReference type="PANTHER" id="PTHR30531:SF14">
    <property type="entry name" value="SURFACE PRESENTATION OF ANTIGENS PROTEIN SPAS"/>
    <property type="match status" value="1"/>
</dbReference>
<sequence length="385" mass="41648">MAEKNNGGDKTEKPTPKRLADARKKGDVAKSRDVTAVATLFVWLIVLLFGAGYAGNQVIALFDDGFVLIGGNAPFATALSQLGRSALWALLGITAIALLPAAITGVLAEFLQAGGVFTTEKMKPTLDKLNPAEGFKRMFSMDNLVELAKTLAKAALIVFVVWLVLRGSLAEIIERTGPVLLPVAETDGRSAAASVLLFTGGLVRTALLWTFGAFLLVAVLDMAWQKHSYTKKLRMSMRDIREEHKENEGNPLIKSSRRQLHEEWASQNAVGAVRDANVLVVNPTHIAIALAYDPESCPVPMMTAKGEGPLAAAMRAAAEEAGIPIIRHVQVARKLYEDGAPDELIPRDMFDAIAQIILWAKRVRDGQPAPDLTEPELMDTNRGSH</sequence>
<keyword evidence="5" id="KW-1185">Reference proteome</keyword>
<evidence type="ECO:0000313" key="5">
    <source>
        <dbReference type="Proteomes" id="UP000309848"/>
    </source>
</evidence>
<keyword evidence="3" id="KW-0812">Transmembrane</keyword>
<dbReference type="InterPro" id="IPR029025">
    <property type="entry name" value="T3SS_substrate_exporter_C"/>
</dbReference>
<evidence type="ECO:0000313" key="4">
    <source>
        <dbReference type="EMBL" id="TGX40797.1"/>
    </source>
</evidence>
<feature type="transmembrane region" description="Helical" evidence="3">
    <location>
        <begin position="86"/>
        <end position="111"/>
    </location>
</feature>
<dbReference type="PRINTS" id="PR00950">
    <property type="entry name" value="TYPE3IMSPROT"/>
</dbReference>
<evidence type="ECO:0000256" key="1">
    <source>
        <dbReference type="ARBA" id="ARBA00010690"/>
    </source>
</evidence>
<dbReference type="PANTHER" id="PTHR30531">
    <property type="entry name" value="FLAGELLAR BIOSYNTHETIC PROTEIN FLHB"/>
    <property type="match status" value="1"/>
</dbReference>
<keyword evidence="3" id="KW-0472">Membrane</keyword>
<protein>
    <submittedName>
        <fullName evidence="4">EscU/YscU/HrcU family type III secretion system export apparatus switch protein</fullName>
    </submittedName>
</protein>
<comment type="similarity">
    <text evidence="1">Belongs to the type III secretion exporter family.</text>
</comment>
<feature type="transmembrane region" description="Helical" evidence="3">
    <location>
        <begin position="144"/>
        <end position="165"/>
    </location>
</feature>
<dbReference type="Pfam" id="PF01312">
    <property type="entry name" value="Bac_export_2"/>
    <property type="match status" value="1"/>
</dbReference>
<keyword evidence="3" id="KW-1133">Transmembrane helix</keyword>